<accession>A0AAW1K286</accession>
<evidence type="ECO:0000313" key="2">
    <source>
        <dbReference type="EMBL" id="KAK9711847.1"/>
    </source>
</evidence>
<dbReference type="Proteomes" id="UP001458880">
    <property type="component" value="Unassembled WGS sequence"/>
</dbReference>
<reference evidence="2 3" key="1">
    <citation type="journal article" date="2024" name="BMC Genomics">
        <title>De novo assembly and annotation of Popillia japonica's genome with initial clues to its potential as an invasive pest.</title>
        <authorList>
            <person name="Cucini C."/>
            <person name="Boschi S."/>
            <person name="Funari R."/>
            <person name="Cardaioli E."/>
            <person name="Iannotti N."/>
            <person name="Marturano G."/>
            <person name="Paoli F."/>
            <person name="Bruttini M."/>
            <person name="Carapelli A."/>
            <person name="Frati F."/>
            <person name="Nardi F."/>
        </authorList>
    </citation>
    <scope>NUCLEOTIDE SEQUENCE [LARGE SCALE GENOMIC DNA]</scope>
    <source>
        <strain evidence="2">DMR45628</strain>
    </source>
</reference>
<evidence type="ECO:0000256" key="1">
    <source>
        <dbReference type="SAM" id="MobiDB-lite"/>
    </source>
</evidence>
<organism evidence="2 3">
    <name type="scientific">Popillia japonica</name>
    <name type="common">Japanese beetle</name>
    <dbReference type="NCBI Taxonomy" id="7064"/>
    <lineage>
        <taxon>Eukaryota</taxon>
        <taxon>Metazoa</taxon>
        <taxon>Ecdysozoa</taxon>
        <taxon>Arthropoda</taxon>
        <taxon>Hexapoda</taxon>
        <taxon>Insecta</taxon>
        <taxon>Pterygota</taxon>
        <taxon>Neoptera</taxon>
        <taxon>Endopterygota</taxon>
        <taxon>Coleoptera</taxon>
        <taxon>Polyphaga</taxon>
        <taxon>Scarabaeiformia</taxon>
        <taxon>Scarabaeidae</taxon>
        <taxon>Rutelinae</taxon>
        <taxon>Popillia</taxon>
    </lineage>
</organism>
<dbReference type="EMBL" id="JASPKY010000272">
    <property type="protein sequence ID" value="KAK9711847.1"/>
    <property type="molecule type" value="Genomic_DNA"/>
</dbReference>
<evidence type="ECO:0000313" key="3">
    <source>
        <dbReference type="Proteomes" id="UP001458880"/>
    </source>
</evidence>
<comment type="caution">
    <text evidence="2">The sequence shown here is derived from an EMBL/GenBank/DDBJ whole genome shotgun (WGS) entry which is preliminary data.</text>
</comment>
<keyword evidence="3" id="KW-1185">Reference proteome</keyword>
<name>A0AAW1K286_POPJA</name>
<dbReference type="AlphaFoldDB" id="A0AAW1K286"/>
<proteinExistence type="predicted"/>
<gene>
    <name evidence="2" type="ORF">QE152_g25242</name>
</gene>
<feature type="region of interest" description="Disordered" evidence="1">
    <location>
        <begin position="1"/>
        <end position="33"/>
    </location>
</feature>
<sequence length="111" mass="13057">MDHRSSTYNTRSLAKTRLATENPDRIDGLNTSESSRKIEEIHLKKKPSVIKVEKLRRITDKEYVLRYVLLHDPQHTQTAYIDQPIIQKQVHTIVKHTVVTRTTSIVLHQYR</sequence>
<protein>
    <submittedName>
        <fullName evidence="2">Uncharacterized protein</fullName>
    </submittedName>
</protein>
<feature type="compositionally biased region" description="Polar residues" evidence="1">
    <location>
        <begin position="1"/>
        <end position="13"/>
    </location>
</feature>